<feature type="transmembrane region" description="Helical" evidence="1">
    <location>
        <begin position="80"/>
        <end position="105"/>
    </location>
</feature>
<evidence type="ECO:0000313" key="3">
    <source>
        <dbReference type="Proteomes" id="UP000054567"/>
    </source>
</evidence>
<evidence type="ECO:0000313" key="2">
    <source>
        <dbReference type="EMBL" id="KMM63899.1"/>
    </source>
</evidence>
<keyword evidence="1" id="KW-0472">Membrane</keyword>
<reference evidence="3" key="3">
    <citation type="journal article" date="2010" name="Genome Res.">
        <title>Population genomic sequencing of Coccidioides fungi reveals recent hybridization and transposon control.</title>
        <authorList>
            <person name="Neafsey D.E."/>
            <person name="Barker B.M."/>
            <person name="Sharpton T.J."/>
            <person name="Stajich J.E."/>
            <person name="Park D.J."/>
            <person name="Whiston E."/>
            <person name="Hung C.-Y."/>
            <person name="McMahan C."/>
            <person name="White J."/>
            <person name="Sykes S."/>
            <person name="Heiman D."/>
            <person name="Young S."/>
            <person name="Zeng Q."/>
            <person name="Abouelleil A."/>
            <person name="Aftuck L."/>
            <person name="Bessette D."/>
            <person name="Brown A."/>
            <person name="FitzGerald M."/>
            <person name="Lui A."/>
            <person name="Macdonald J.P."/>
            <person name="Priest M."/>
            <person name="Orbach M.J."/>
            <person name="Galgiani J.N."/>
            <person name="Kirkland T.N."/>
            <person name="Cole G.T."/>
            <person name="Birren B.W."/>
            <person name="Henn M.R."/>
            <person name="Taylor J.W."/>
            <person name="Rounsley S.D."/>
        </authorList>
    </citation>
    <scope>NUCLEOTIDE SEQUENCE [LARGE SCALE GENOMIC DNA]</scope>
    <source>
        <strain evidence="3">RMSCC 3488</strain>
    </source>
</reference>
<organism evidence="2 3">
    <name type="scientific">Coccidioides posadasii RMSCC 3488</name>
    <dbReference type="NCBI Taxonomy" id="454284"/>
    <lineage>
        <taxon>Eukaryota</taxon>
        <taxon>Fungi</taxon>
        <taxon>Dikarya</taxon>
        <taxon>Ascomycota</taxon>
        <taxon>Pezizomycotina</taxon>
        <taxon>Eurotiomycetes</taxon>
        <taxon>Eurotiomycetidae</taxon>
        <taxon>Onygenales</taxon>
        <taxon>Onygenaceae</taxon>
        <taxon>Coccidioides</taxon>
    </lineage>
</organism>
<dbReference type="Proteomes" id="UP000054567">
    <property type="component" value="Unassembled WGS sequence"/>
</dbReference>
<name>A0A0J6F4K2_COCPO</name>
<gene>
    <name evidence="2" type="ORF">CPAG_00252</name>
</gene>
<dbReference type="VEuPathDB" id="FungiDB:CPAG_00252"/>
<reference evidence="2 3" key="1">
    <citation type="submission" date="2007-06" db="EMBL/GenBank/DDBJ databases">
        <title>The Genome Sequence of Coccidioides posadasii RMSCC_3488.</title>
        <authorList>
            <consortium name="Coccidioides Genome Resources Consortium"/>
            <consortium name="The Broad Institute Genome Sequencing Platform"/>
            <person name="Henn M.R."/>
            <person name="Sykes S."/>
            <person name="Young S."/>
            <person name="Jaffe D."/>
            <person name="Berlin A."/>
            <person name="Alvarez P."/>
            <person name="Butler J."/>
            <person name="Gnerre S."/>
            <person name="Grabherr M."/>
            <person name="Mauceli E."/>
            <person name="Brockman W."/>
            <person name="Kodira C."/>
            <person name="Alvarado L."/>
            <person name="Zeng Q."/>
            <person name="Crawford M."/>
            <person name="Antoine C."/>
            <person name="Devon K."/>
            <person name="Galgiani J."/>
            <person name="Orsborn K."/>
            <person name="Lewis M.L."/>
            <person name="Nusbaum C."/>
            <person name="Galagan J."/>
            <person name="Birren B."/>
        </authorList>
    </citation>
    <scope>NUCLEOTIDE SEQUENCE [LARGE SCALE GENOMIC DNA]</scope>
    <source>
        <strain evidence="2 3">RMSCC 3488</strain>
    </source>
</reference>
<dbReference type="EMBL" id="DS268109">
    <property type="protein sequence ID" value="KMM63899.1"/>
    <property type="molecule type" value="Genomic_DNA"/>
</dbReference>
<proteinExistence type="predicted"/>
<sequence>MDVVLEVLDTFLFDYLYALAAPASQLVPLAYSQIPDGLNKTASAAGGFFYCPASQYLYLEPSKYAYMSALQRDNVYRQGFSLFIITWVFGLAVYFIFATLSYVLVFDKTTVNHPKYLKNQIRQEIAQTSRALPVMAILTVPFFLAEVRGYGKIYDTFAEGPSSCTISFNFPSSSCSPMA</sequence>
<accession>A0A0J6F4K2</accession>
<keyword evidence="1" id="KW-1133">Transmembrane helix</keyword>
<evidence type="ECO:0000256" key="1">
    <source>
        <dbReference type="SAM" id="Phobius"/>
    </source>
</evidence>
<keyword evidence="1" id="KW-0812">Transmembrane</keyword>
<reference evidence="3" key="2">
    <citation type="journal article" date="2009" name="Genome Res.">
        <title>Comparative genomic analyses of the human fungal pathogens Coccidioides and their relatives.</title>
        <authorList>
            <person name="Sharpton T.J."/>
            <person name="Stajich J.E."/>
            <person name="Rounsley S.D."/>
            <person name="Gardner M.J."/>
            <person name="Wortman J.R."/>
            <person name="Jordar V.S."/>
            <person name="Maiti R."/>
            <person name="Kodira C.D."/>
            <person name="Neafsey D.E."/>
            <person name="Zeng Q."/>
            <person name="Hung C.-Y."/>
            <person name="McMahan C."/>
            <person name="Muszewska A."/>
            <person name="Grynberg M."/>
            <person name="Mandel M.A."/>
            <person name="Kellner E.M."/>
            <person name="Barker B.M."/>
            <person name="Galgiani J.N."/>
            <person name="Orbach M.J."/>
            <person name="Kirkland T.N."/>
            <person name="Cole G.T."/>
            <person name="Henn M.R."/>
            <person name="Birren B.W."/>
            <person name="Taylor J.W."/>
        </authorList>
    </citation>
    <scope>NUCLEOTIDE SEQUENCE [LARGE SCALE GENOMIC DNA]</scope>
    <source>
        <strain evidence="3">RMSCC 3488</strain>
    </source>
</reference>
<dbReference type="OrthoDB" id="6354873at2759"/>
<protein>
    <submittedName>
        <fullName evidence="2">C-5 sterol desaturase</fullName>
    </submittedName>
</protein>
<dbReference type="AlphaFoldDB" id="A0A0J6F4K2"/>